<keyword evidence="2" id="KW-0472">Membrane</keyword>
<evidence type="ECO:0008006" key="4">
    <source>
        <dbReference type="Google" id="ProtNLM"/>
    </source>
</evidence>
<evidence type="ECO:0000256" key="1">
    <source>
        <dbReference type="SAM" id="MobiDB-lite"/>
    </source>
</evidence>
<organism evidence="3">
    <name type="scientific">uncultured Mycobacteriales bacterium</name>
    <dbReference type="NCBI Taxonomy" id="581187"/>
    <lineage>
        <taxon>Bacteria</taxon>
        <taxon>Bacillati</taxon>
        <taxon>Actinomycetota</taxon>
        <taxon>Actinomycetes</taxon>
        <taxon>Mycobacteriales</taxon>
        <taxon>environmental samples</taxon>
    </lineage>
</organism>
<reference evidence="3" key="1">
    <citation type="submission" date="2020-02" db="EMBL/GenBank/DDBJ databases">
        <authorList>
            <person name="Meier V. D."/>
        </authorList>
    </citation>
    <scope>NUCLEOTIDE SEQUENCE</scope>
    <source>
        <strain evidence="3">AVDCRST_MAG41</strain>
    </source>
</reference>
<feature type="transmembrane region" description="Helical" evidence="2">
    <location>
        <begin position="95"/>
        <end position="117"/>
    </location>
</feature>
<evidence type="ECO:0000313" key="3">
    <source>
        <dbReference type="EMBL" id="CAA9267664.1"/>
    </source>
</evidence>
<sequence length="324" mass="32852">SAHGGPDRPAGESPAPPWSPADAVGDPRPTGSGWSPYPGAPPGEDLGRGPGPYPGAYATAGAGYPPMSPVQGSYPVDPRSVRSRARLWPPGRTELATAAALLLGLAVLGALLAPLWVRLAPRLDFRVDQPGRALPVVPSAEEYIAADGRYVLLTLAAGLLAGLVAWRVARSRGPLVLLALAAGGLLGAVLTWRLGLRLGTGYQPADLQEVGRIVQQPLTLRARAALVVEPFAAVVVYLLAAGFAARNDLGRDEDTQEPPAPAGHQSTTAVPGPSGSEGVGNHQGPSGYERPSGYEGTEGPGGPARTEGPAGGPGTAPVPRPGAG</sequence>
<feature type="transmembrane region" description="Helical" evidence="2">
    <location>
        <begin position="150"/>
        <end position="168"/>
    </location>
</feature>
<evidence type="ECO:0000256" key="2">
    <source>
        <dbReference type="SAM" id="Phobius"/>
    </source>
</evidence>
<accession>A0A6J4J1B2</accession>
<gene>
    <name evidence="3" type="ORF">AVDCRST_MAG41-2720</name>
</gene>
<feature type="non-terminal residue" evidence="3">
    <location>
        <position position="1"/>
    </location>
</feature>
<name>A0A6J4J1B2_9ACTN</name>
<protein>
    <recommendedName>
        <fullName evidence="4">DUF2567 domain-containing protein</fullName>
    </recommendedName>
</protein>
<proteinExistence type="predicted"/>
<feature type="compositionally biased region" description="Basic and acidic residues" evidence="1">
    <location>
        <begin position="1"/>
        <end position="10"/>
    </location>
</feature>
<dbReference type="EMBL" id="CADCTP010000250">
    <property type="protein sequence ID" value="CAA9267664.1"/>
    <property type="molecule type" value="Genomic_DNA"/>
</dbReference>
<feature type="region of interest" description="Disordered" evidence="1">
    <location>
        <begin position="249"/>
        <end position="324"/>
    </location>
</feature>
<feature type="transmembrane region" description="Helical" evidence="2">
    <location>
        <begin position="175"/>
        <end position="194"/>
    </location>
</feature>
<keyword evidence="2" id="KW-1133">Transmembrane helix</keyword>
<keyword evidence="2" id="KW-0812">Transmembrane</keyword>
<feature type="transmembrane region" description="Helical" evidence="2">
    <location>
        <begin position="224"/>
        <end position="245"/>
    </location>
</feature>
<feature type="region of interest" description="Disordered" evidence="1">
    <location>
        <begin position="1"/>
        <end position="54"/>
    </location>
</feature>
<dbReference type="AlphaFoldDB" id="A0A6J4J1B2"/>